<protein>
    <submittedName>
        <fullName evidence="1">Uncharacterized protein</fullName>
    </submittedName>
</protein>
<dbReference type="Proteomes" id="UP001148662">
    <property type="component" value="Unassembled WGS sequence"/>
</dbReference>
<gene>
    <name evidence="1" type="ORF">NM688_g6996</name>
</gene>
<name>A0ACC1SA56_9APHY</name>
<keyword evidence="2" id="KW-1185">Reference proteome</keyword>
<evidence type="ECO:0000313" key="1">
    <source>
        <dbReference type="EMBL" id="KAJ3535309.1"/>
    </source>
</evidence>
<reference evidence="1" key="1">
    <citation type="submission" date="2022-07" db="EMBL/GenBank/DDBJ databases">
        <title>Genome Sequence of Phlebia brevispora.</title>
        <authorList>
            <person name="Buettner E."/>
        </authorList>
    </citation>
    <scope>NUCLEOTIDE SEQUENCE</scope>
    <source>
        <strain evidence="1">MPL23</strain>
    </source>
</reference>
<accession>A0ACC1SA56</accession>
<proteinExistence type="predicted"/>
<organism evidence="1 2">
    <name type="scientific">Phlebia brevispora</name>
    <dbReference type="NCBI Taxonomy" id="194682"/>
    <lineage>
        <taxon>Eukaryota</taxon>
        <taxon>Fungi</taxon>
        <taxon>Dikarya</taxon>
        <taxon>Basidiomycota</taxon>
        <taxon>Agaricomycotina</taxon>
        <taxon>Agaricomycetes</taxon>
        <taxon>Polyporales</taxon>
        <taxon>Meruliaceae</taxon>
        <taxon>Phlebia</taxon>
    </lineage>
</organism>
<evidence type="ECO:0000313" key="2">
    <source>
        <dbReference type="Proteomes" id="UP001148662"/>
    </source>
</evidence>
<dbReference type="EMBL" id="JANHOG010001546">
    <property type="protein sequence ID" value="KAJ3535309.1"/>
    <property type="molecule type" value="Genomic_DNA"/>
</dbReference>
<sequence length="81" mass="9165">MCLHTSCTHKKRSRAAASMFLVFMASELKDYNLPLIQLISHAAWFAPVCNPRHYTYGKVPIAEDAEDSAFSFVIIWTGQDD</sequence>
<comment type="caution">
    <text evidence="1">The sequence shown here is derived from an EMBL/GenBank/DDBJ whole genome shotgun (WGS) entry which is preliminary data.</text>
</comment>